<gene>
    <name evidence="2" type="ORF">J2T22_004259</name>
</gene>
<reference evidence="2 3" key="1">
    <citation type="submission" date="2023-07" db="EMBL/GenBank/DDBJ databases">
        <title>Sorghum-associated microbial communities from plants grown in Nebraska, USA.</title>
        <authorList>
            <person name="Schachtman D."/>
        </authorList>
    </citation>
    <scope>NUCLEOTIDE SEQUENCE [LARGE SCALE GENOMIC DNA]</scope>
    <source>
        <strain evidence="2 3">DS994</strain>
    </source>
</reference>
<keyword evidence="3" id="KW-1185">Reference proteome</keyword>
<proteinExistence type="predicted"/>
<dbReference type="Proteomes" id="UP001226389">
    <property type="component" value="Unassembled WGS sequence"/>
</dbReference>
<feature type="compositionally biased region" description="Basic and acidic residues" evidence="1">
    <location>
        <begin position="43"/>
        <end position="57"/>
    </location>
</feature>
<evidence type="ECO:0000256" key="1">
    <source>
        <dbReference type="SAM" id="MobiDB-lite"/>
    </source>
</evidence>
<accession>A0ABT9UPK1</accession>
<protein>
    <submittedName>
        <fullName evidence="2">Uncharacterized protein</fullName>
    </submittedName>
</protein>
<comment type="caution">
    <text evidence="2">The sequence shown here is derived from an EMBL/GenBank/DDBJ whole genome shotgun (WGS) entry which is preliminary data.</text>
</comment>
<evidence type="ECO:0000313" key="3">
    <source>
        <dbReference type="Proteomes" id="UP001226389"/>
    </source>
</evidence>
<dbReference type="RefSeq" id="WP_307493466.1">
    <property type="nucleotide sequence ID" value="NZ_JAUSSY010000026.1"/>
</dbReference>
<sequence>MEMLAAVTDVLKTVALPLGIALVTARVSLKAGRQQIRAQAAESTERRQHELQKRVEDNEAAARAVRGETIESISDAIDRYLEDVHSDKKPNTVAVRRALFQLATRCSTEHLADSCRSYVEDSSQAPDRRHAVEAMLDVRRRLLGWHIGHLTLEDAEHLIKKGHREIVEHLEDIGMTQGSS</sequence>
<name>A0ABT9UPK1_9MICC</name>
<feature type="region of interest" description="Disordered" evidence="1">
    <location>
        <begin position="40"/>
        <end position="59"/>
    </location>
</feature>
<organism evidence="2 3">
    <name type="scientific">Pseudarthrobacter defluvii</name>
    <dbReference type="NCBI Taxonomy" id="410837"/>
    <lineage>
        <taxon>Bacteria</taxon>
        <taxon>Bacillati</taxon>
        <taxon>Actinomycetota</taxon>
        <taxon>Actinomycetes</taxon>
        <taxon>Micrococcales</taxon>
        <taxon>Micrococcaceae</taxon>
        <taxon>Pseudarthrobacter</taxon>
    </lineage>
</organism>
<dbReference type="EMBL" id="JAUSSY010000026">
    <property type="protein sequence ID" value="MDQ0121046.1"/>
    <property type="molecule type" value="Genomic_DNA"/>
</dbReference>
<evidence type="ECO:0000313" key="2">
    <source>
        <dbReference type="EMBL" id="MDQ0121046.1"/>
    </source>
</evidence>